<dbReference type="Proteomes" id="UP000194903">
    <property type="component" value="Unassembled WGS sequence"/>
</dbReference>
<dbReference type="Gene3D" id="2.40.10.270">
    <property type="entry name" value="Bacteriophage SPP1 head-tail adaptor protein"/>
    <property type="match status" value="1"/>
</dbReference>
<organism evidence="1 2">
    <name type="scientific">Butyricicoccus porcorum</name>
    <dbReference type="NCBI Taxonomy" id="1945634"/>
    <lineage>
        <taxon>Bacteria</taxon>
        <taxon>Bacillati</taxon>
        <taxon>Bacillota</taxon>
        <taxon>Clostridia</taxon>
        <taxon>Eubacteriales</taxon>
        <taxon>Butyricicoccaceae</taxon>
        <taxon>Butyricicoccus</taxon>
    </lineage>
</organism>
<dbReference type="Pfam" id="PF05521">
    <property type="entry name" value="Phage_HCP"/>
    <property type="match status" value="1"/>
</dbReference>
<dbReference type="NCBIfam" id="TIGR01563">
    <property type="entry name" value="gp16_SPP1"/>
    <property type="match status" value="1"/>
</dbReference>
<dbReference type="AlphaFoldDB" id="A0A252F5X3"/>
<dbReference type="InterPro" id="IPR038666">
    <property type="entry name" value="SSP1_head-tail_sf"/>
</dbReference>
<accession>A0A252F5X3</accession>
<reference evidence="1 2" key="1">
    <citation type="submission" date="2017-05" db="EMBL/GenBank/DDBJ databases">
        <title>Butyricicoccus porcorum sp. nov. a butyrate-producing bacterium from the swine intestinal tract.</title>
        <authorList>
            <person name="Trachsel J."/>
            <person name="Humphrey S."/>
            <person name="Allen H.K."/>
        </authorList>
    </citation>
    <scope>NUCLEOTIDE SEQUENCE [LARGE SCALE GENOMIC DNA]</scope>
    <source>
        <strain evidence="1">BB10</strain>
    </source>
</reference>
<dbReference type="InterPro" id="IPR008767">
    <property type="entry name" value="Phage_SPP1_head-tail_adaptor"/>
</dbReference>
<comment type="caution">
    <text evidence="1">The sequence shown here is derived from an EMBL/GenBank/DDBJ whole genome shotgun (WGS) entry which is preliminary data.</text>
</comment>
<evidence type="ECO:0000313" key="1">
    <source>
        <dbReference type="EMBL" id="OUM21177.1"/>
    </source>
</evidence>
<evidence type="ECO:0000313" key="2">
    <source>
        <dbReference type="Proteomes" id="UP000194903"/>
    </source>
</evidence>
<protein>
    <submittedName>
        <fullName evidence="1">Phage head-tail adapter protein</fullName>
    </submittedName>
</protein>
<keyword evidence="2" id="KW-1185">Reference proteome</keyword>
<gene>
    <name evidence="1" type="ORF">CBW42_03845</name>
</gene>
<dbReference type="EMBL" id="NHOC01000003">
    <property type="protein sequence ID" value="OUM21177.1"/>
    <property type="molecule type" value="Genomic_DNA"/>
</dbReference>
<dbReference type="OrthoDB" id="9808209at2"/>
<dbReference type="RefSeq" id="WP_087017959.1">
    <property type="nucleotide sequence ID" value="NZ_NHOC01000003.1"/>
</dbReference>
<proteinExistence type="predicted"/>
<name>A0A252F5X3_9FIRM</name>
<sequence>MKIAEMNERIVIQKSRMDTDTIGNHTLKWFDYYYCWACVDHVSGKEFWEAAQHNAQDSLFFTIRQFSPVRDLDTTHYRVKFHGEIYNITFIDHSQYKNKMLRLMAERK</sequence>